<evidence type="ECO:0000256" key="9">
    <source>
        <dbReference type="ARBA" id="ARBA00022771"/>
    </source>
</evidence>
<sequence length="1255" mass="141159">ASTSNETNLLTPTTTQKRVKSQERTPEGQKIIKEKPLSTDDMGESGKENEQSDRTQKLSTAENNNSVLRTPSRYLLKQLTSSLSPKMTEISIDTDRRVSRYGRHQKQKDNSDYVPVDLMRYVGNTPVKYKSKMETVDIRQIDKQLENTPNSTGAIHVADPNDISPSITAVALPMINEPIMFPTRRNEHTNLLSMEEIKIVGMDECGDTDKVKAADGFVHNLFERKRSSDADSAKGSSIDLDFLYTAGSVYWGAQSRKSIHWPCIVRVDPETDQITRLHGDKFLEIHVSFFGDRGRRGWIKEHCILAFEGVDVYCTKAKNLEYGKHVKQLLRSEMPKRWKNACSIAEKYIALPLDERLKQFDAEVQLESARFKISRHRMAHAGKNKLVEEEALLVHSAKLESHKTLEQWTKRDRSSSPESPAYEILHDFSSPGQKNPSKKMKFANALPQPGEFKSSIDRFLHSMDSGEIDAAERENNANGLAVTPTESDLENVDTTEYDDILKFIRCYMFDGHTDAKIEKSLQLHVRSICNLKKTSYRGTERTAGRQRLQALRKTYGMLGIESIKEPDSGVKGKLALPAIKKEPKALEEIFIFEMDKKILTKGIPRGFVCNICNHPNNVAKCGKCAQHFHILCMTTDPAEVVKMHEQVDQKNFCCIECSITTVLQRKCFICKDEPTENNAEPKFRCMVSKCAQEYHLSCLRLFPQLRPVSASTIVCPYHACHTCVSSDPRGTASLGKLALAHCIKCPTSYHPSGECIPAGSVLLTTTQLICPKHTLEQIPLNVNWCFMCGKGGDLICCETCPFACHRVCLPFTPPDGKYFCEECESGRLPLYNEIVIAKFGSYRWWPALTVPPSEVPQNVLQLRQKTSDICVKFFGSHNMAWLNRKRMYLYQREDSESIGGATSKSSVDKKYRAAMAEASKIFKILQSRKLAGSSTNLATVKVAPAYIKIKANRYVPPLKPPSLNRQLDGVEDSVCRCHPDDDDPCGATSSCLNRAILMECSSKTCPAKERCSNQRFTKRIYPTLEVRYFAGKGFGLVALEDLKSGQFVIEYVGEVINRAEFERRVMMMQTAKEENYYFLNVEHEMTIDAGPKGNVSRFINHSCEPNCETQKWTIGETRVIGLFAIADISAGEELTFNYNLESLGNNKRVCLCGATKCSGYIGEKYRPSQKKEAVENVKSGRSLKNSKKKAKIRRAKMTTSTSNVSNNNNIQPFENDVVLIPGPEAVTVDLIDANANTSSQPLTLVQIKKEKEDNI</sequence>
<dbReference type="Gene3D" id="2.170.270.10">
    <property type="entry name" value="SET domain"/>
    <property type="match status" value="1"/>
</dbReference>
<feature type="region of interest" description="Disordered" evidence="12">
    <location>
        <begin position="1179"/>
        <end position="1208"/>
    </location>
</feature>
<dbReference type="PROSITE" id="PS50280">
    <property type="entry name" value="SET"/>
    <property type="match status" value="1"/>
</dbReference>
<evidence type="ECO:0000256" key="7">
    <source>
        <dbReference type="ARBA" id="ARBA00022723"/>
    </source>
</evidence>
<dbReference type="GO" id="GO:0032259">
    <property type="term" value="P:methylation"/>
    <property type="evidence" value="ECO:0007669"/>
    <property type="project" value="UniProtKB-KW"/>
</dbReference>
<dbReference type="Pfam" id="PF23004">
    <property type="entry name" value="PHDvar_NSD"/>
    <property type="match status" value="1"/>
</dbReference>
<dbReference type="Pfam" id="PF17907">
    <property type="entry name" value="AWS"/>
    <property type="match status" value="1"/>
</dbReference>
<dbReference type="CDD" id="cd15567">
    <property type="entry name" value="PHD4_NSD"/>
    <property type="match status" value="1"/>
</dbReference>
<evidence type="ECO:0000256" key="5">
    <source>
        <dbReference type="ARBA" id="ARBA00022679"/>
    </source>
</evidence>
<dbReference type="GO" id="GO:0005634">
    <property type="term" value="C:nucleus"/>
    <property type="evidence" value="ECO:0007669"/>
    <property type="project" value="UniProtKB-SubCell"/>
</dbReference>
<evidence type="ECO:0000256" key="11">
    <source>
        <dbReference type="ARBA" id="ARBA00023242"/>
    </source>
</evidence>
<dbReference type="PANTHER" id="PTHR22884">
    <property type="entry name" value="SET DOMAIN PROTEINS"/>
    <property type="match status" value="1"/>
</dbReference>
<dbReference type="Proteomes" id="UP000075885">
    <property type="component" value="Unassembled WGS sequence"/>
</dbReference>
<dbReference type="InterPro" id="IPR006560">
    <property type="entry name" value="AWS_dom"/>
</dbReference>
<dbReference type="InterPro" id="IPR001965">
    <property type="entry name" value="Znf_PHD"/>
</dbReference>
<keyword evidence="9" id="KW-0863">Zinc-finger</keyword>
<dbReference type="Gene3D" id="3.30.40.10">
    <property type="entry name" value="Zinc/RING finger domain, C3HC4 (zinc finger)"/>
    <property type="match status" value="2"/>
</dbReference>
<keyword evidence="7" id="KW-0479">Metal-binding</keyword>
<keyword evidence="10" id="KW-0862">Zinc</keyword>
<organism evidence="17 18">
    <name type="scientific">Anopheles epiroticus</name>
    <dbReference type="NCBI Taxonomy" id="199890"/>
    <lineage>
        <taxon>Eukaryota</taxon>
        <taxon>Metazoa</taxon>
        <taxon>Ecdysozoa</taxon>
        <taxon>Arthropoda</taxon>
        <taxon>Hexapoda</taxon>
        <taxon>Insecta</taxon>
        <taxon>Pterygota</taxon>
        <taxon>Neoptera</taxon>
        <taxon>Endopterygota</taxon>
        <taxon>Diptera</taxon>
        <taxon>Nematocera</taxon>
        <taxon>Culicoidea</taxon>
        <taxon>Culicidae</taxon>
        <taxon>Anophelinae</taxon>
        <taxon>Anopheles</taxon>
    </lineage>
</organism>
<dbReference type="SMART" id="SM00317">
    <property type="entry name" value="SET"/>
    <property type="match status" value="1"/>
</dbReference>
<dbReference type="CDD" id="cd15565">
    <property type="entry name" value="PHD2_NSD"/>
    <property type="match status" value="1"/>
</dbReference>
<dbReference type="InterPro" id="IPR055197">
    <property type="entry name" value="PHDvar_NSD"/>
</dbReference>
<evidence type="ECO:0000259" key="14">
    <source>
        <dbReference type="PROSITE" id="PS50812"/>
    </source>
</evidence>
<dbReference type="Pfam" id="PF00856">
    <property type="entry name" value="SET"/>
    <property type="match status" value="1"/>
</dbReference>
<dbReference type="InterPro" id="IPR055198">
    <property type="entry name" value="NSD_PHD"/>
</dbReference>
<evidence type="ECO:0000256" key="2">
    <source>
        <dbReference type="ARBA" id="ARBA00004286"/>
    </source>
</evidence>
<dbReference type="InterPro" id="IPR000313">
    <property type="entry name" value="PWWP_dom"/>
</dbReference>
<evidence type="ECO:0000256" key="12">
    <source>
        <dbReference type="SAM" id="MobiDB-lite"/>
    </source>
</evidence>
<evidence type="ECO:0000256" key="1">
    <source>
        <dbReference type="ARBA" id="ARBA00004123"/>
    </source>
</evidence>
<name>A0A182PST2_9DIPT</name>
<dbReference type="PROSITE" id="PS50812">
    <property type="entry name" value="PWWP"/>
    <property type="match status" value="2"/>
</dbReference>
<feature type="domain" description="PWWP" evidence="14">
    <location>
        <begin position="831"/>
        <end position="893"/>
    </location>
</feature>
<dbReference type="CDD" id="cd05838">
    <property type="entry name" value="PWWP_NSD_rpt2"/>
    <property type="match status" value="1"/>
</dbReference>
<feature type="domain" description="SET" evidence="13">
    <location>
        <begin position="1022"/>
        <end position="1139"/>
    </location>
</feature>
<keyword evidence="6" id="KW-0949">S-adenosyl-L-methionine</keyword>
<feature type="domain" description="PWWP" evidence="14">
    <location>
        <begin position="261"/>
        <end position="309"/>
    </location>
</feature>
<feature type="compositionally biased region" description="Polar residues" evidence="12">
    <location>
        <begin position="1"/>
        <end position="16"/>
    </location>
</feature>
<feature type="domain" description="AWS" evidence="16">
    <location>
        <begin position="970"/>
        <end position="1020"/>
    </location>
</feature>
<dbReference type="FunFam" id="2.30.30.140:FF:000099">
    <property type="entry name" value="Histone-lysine N-methyltransferase"/>
    <property type="match status" value="1"/>
</dbReference>
<dbReference type="Gene3D" id="2.30.30.140">
    <property type="match status" value="2"/>
</dbReference>
<feature type="compositionally biased region" description="Low complexity" evidence="12">
    <location>
        <begin position="1198"/>
        <end position="1208"/>
    </location>
</feature>
<dbReference type="GO" id="GO:0005694">
    <property type="term" value="C:chromosome"/>
    <property type="evidence" value="ECO:0007669"/>
    <property type="project" value="UniProtKB-SubCell"/>
</dbReference>
<feature type="domain" description="Post-SET" evidence="15">
    <location>
        <begin position="1146"/>
        <end position="1162"/>
    </location>
</feature>
<keyword evidence="8" id="KW-0677">Repeat</keyword>
<keyword evidence="3" id="KW-0158">Chromosome</keyword>
<evidence type="ECO:0000313" key="18">
    <source>
        <dbReference type="Proteomes" id="UP000075885"/>
    </source>
</evidence>
<evidence type="ECO:0000256" key="4">
    <source>
        <dbReference type="ARBA" id="ARBA00022603"/>
    </source>
</evidence>
<dbReference type="GO" id="GO:0008270">
    <property type="term" value="F:zinc ion binding"/>
    <property type="evidence" value="ECO:0007669"/>
    <property type="project" value="UniProtKB-KW"/>
</dbReference>
<dbReference type="PROSITE" id="PS51215">
    <property type="entry name" value="AWS"/>
    <property type="match status" value="1"/>
</dbReference>
<dbReference type="InterPro" id="IPR046341">
    <property type="entry name" value="SET_dom_sf"/>
</dbReference>
<reference evidence="17" key="2">
    <citation type="submission" date="2020-05" db="UniProtKB">
        <authorList>
            <consortium name="EnsemblMetazoa"/>
        </authorList>
    </citation>
    <scope>IDENTIFICATION</scope>
    <source>
        <strain evidence="17">Epiroticus2</strain>
    </source>
</reference>
<dbReference type="SUPFAM" id="SSF63748">
    <property type="entry name" value="Tudor/PWWP/MBT"/>
    <property type="match status" value="2"/>
</dbReference>
<keyword evidence="5" id="KW-0808">Transferase</keyword>
<dbReference type="InterPro" id="IPR011011">
    <property type="entry name" value="Znf_FYVE_PHD"/>
</dbReference>
<dbReference type="SMART" id="SM00570">
    <property type="entry name" value="AWS"/>
    <property type="match status" value="1"/>
</dbReference>
<feature type="compositionally biased region" description="Basic residues" evidence="12">
    <location>
        <begin position="1184"/>
        <end position="1196"/>
    </location>
</feature>
<keyword evidence="18" id="KW-1185">Reference proteome</keyword>
<dbReference type="VEuPathDB" id="VectorBase:AEPI010018"/>
<dbReference type="CDD" id="cd15566">
    <property type="entry name" value="PHD3_NSD"/>
    <property type="match status" value="1"/>
</dbReference>
<dbReference type="GO" id="GO:0140938">
    <property type="term" value="F:histone H3 methyltransferase activity"/>
    <property type="evidence" value="ECO:0007669"/>
    <property type="project" value="UniProtKB-ARBA"/>
</dbReference>
<dbReference type="Pfam" id="PF00855">
    <property type="entry name" value="PWWP"/>
    <property type="match status" value="1"/>
</dbReference>
<dbReference type="InterPro" id="IPR013083">
    <property type="entry name" value="Znf_RING/FYVE/PHD"/>
</dbReference>
<dbReference type="SUPFAM" id="SSF57903">
    <property type="entry name" value="FYVE/PHD zinc finger"/>
    <property type="match status" value="2"/>
</dbReference>
<feature type="compositionally biased region" description="Polar residues" evidence="12">
    <location>
        <begin position="57"/>
        <end position="69"/>
    </location>
</feature>
<dbReference type="GO" id="GO:0016279">
    <property type="term" value="F:protein-lysine N-methyltransferase activity"/>
    <property type="evidence" value="ECO:0007669"/>
    <property type="project" value="UniProtKB-ARBA"/>
</dbReference>
<evidence type="ECO:0000256" key="8">
    <source>
        <dbReference type="ARBA" id="ARBA00022737"/>
    </source>
</evidence>
<comment type="subcellular location">
    <subcellularLocation>
        <location evidence="2">Chromosome</location>
    </subcellularLocation>
    <subcellularLocation>
        <location evidence="1">Nucleus</location>
    </subcellularLocation>
</comment>
<dbReference type="SUPFAM" id="SSF82199">
    <property type="entry name" value="SET domain"/>
    <property type="match status" value="1"/>
</dbReference>
<keyword evidence="4" id="KW-0489">Methyltransferase</keyword>
<reference evidence="18" key="1">
    <citation type="submission" date="2013-03" db="EMBL/GenBank/DDBJ databases">
        <title>The Genome Sequence of Anopheles epiroticus epiroticus2.</title>
        <authorList>
            <consortium name="The Broad Institute Genomics Platform"/>
            <person name="Neafsey D.E."/>
            <person name="Howell P."/>
            <person name="Walker B."/>
            <person name="Young S.K."/>
            <person name="Zeng Q."/>
            <person name="Gargeya S."/>
            <person name="Fitzgerald M."/>
            <person name="Haas B."/>
            <person name="Abouelleil A."/>
            <person name="Allen A.W."/>
            <person name="Alvarado L."/>
            <person name="Arachchi H.M."/>
            <person name="Berlin A.M."/>
            <person name="Chapman S.B."/>
            <person name="Gainer-Dewar J."/>
            <person name="Goldberg J."/>
            <person name="Griggs A."/>
            <person name="Gujja S."/>
            <person name="Hansen M."/>
            <person name="Howarth C."/>
            <person name="Imamovic A."/>
            <person name="Ireland A."/>
            <person name="Larimer J."/>
            <person name="McCowan C."/>
            <person name="Murphy C."/>
            <person name="Pearson M."/>
            <person name="Poon T.W."/>
            <person name="Priest M."/>
            <person name="Roberts A."/>
            <person name="Saif S."/>
            <person name="Shea T."/>
            <person name="Sisk P."/>
            <person name="Sykes S."/>
            <person name="Wortman J."/>
            <person name="Nusbaum C."/>
            <person name="Birren B."/>
        </authorList>
    </citation>
    <scope>NUCLEOTIDE SEQUENCE [LARGE SCALE GENOMIC DNA]</scope>
    <source>
        <strain evidence="18">Epiroticus2</strain>
    </source>
</reference>
<dbReference type="InterPro" id="IPR001214">
    <property type="entry name" value="SET_dom"/>
</dbReference>
<evidence type="ECO:0000259" key="15">
    <source>
        <dbReference type="PROSITE" id="PS50868"/>
    </source>
</evidence>
<dbReference type="AlphaFoldDB" id="A0A182PST2"/>
<dbReference type="STRING" id="199890.A0A182PST2"/>
<dbReference type="SMART" id="SM00508">
    <property type="entry name" value="PostSET"/>
    <property type="match status" value="1"/>
</dbReference>
<feature type="region of interest" description="Disordered" evidence="12">
    <location>
        <begin position="1"/>
        <end position="69"/>
    </location>
</feature>
<evidence type="ECO:0000259" key="16">
    <source>
        <dbReference type="PROSITE" id="PS51215"/>
    </source>
</evidence>
<evidence type="ECO:0000313" key="17">
    <source>
        <dbReference type="EnsemblMetazoa" id="AEPI010018-PA"/>
    </source>
</evidence>
<evidence type="ECO:0000256" key="6">
    <source>
        <dbReference type="ARBA" id="ARBA00022691"/>
    </source>
</evidence>
<feature type="compositionally biased region" description="Basic and acidic residues" evidence="12">
    <location>
        <begin position="405"/>
        <end position="415"/>
    </location>
</feature>
<dbReference type="Pfam" id="PF22908">
    <property type="entry name" value="PHD_NSD"/>
    <property type="match status" value="1"/>
</dbReference>
<protein>
    <submittedName>
        <fullName evidence="17">Histone-lysine N-methyltransferase</fullName>
    </submittedName>
</protein>
<accession>A0A182PST2</accession>
<dbReference type="EnsemblMetazoa" id="AEPI010018-RA">
    <property type="protein sequence ID" value="AEPI010018-PA"/>
    <property type="gene ID" value="AEPI010018"/>
</dbReference>
<evidence type="ECO:0000259" key="13">
    <source>
        <dbReference type="PROSITE" id="PS50280"/>
    </source>
</evidence>
<feature type="region of interest" description="Disordered" evidence="12">
    <location>
        <begin position="405"/>
        <end position="439"/>
    </location>
</feature>
<evidence type="ECO:0000256" key="3">
    <source>
        <dbReference type="ARBA" id="ARBA00022454"/>
    </source>
</evidence>
<dbReference type="InterPro" id="IPR050777">
    <property type="entry name" value="SET2_Histone-Lys_MeTrsfase"/>
</dbReference>
<dbReference type="FunFam" id="2.170.270.10:FF:000057">
    <property type="entry name" value="Histone-lysine N-methyltransferase"/>
    <property type="match status" value="1"/>
</dbReference>
<feature type="compositionally biased region" description="Basic and acidic residues" evidence="12">
    <location>
        <begin position="20"/>
        <end position="56"/>
    </location>
</feature>
<dbReference type="SMART" id="SM00293">
    <property type="entry name" value="PWWP"/>
    <property type="match status" value="1"/>
</dbReference>
<dbReference type="PROSITE" id="PS50868">
    <property type="entry name" value="POST_SET"/>
    <property type="match status" value="1"/>
</dbReference>
<proteinExistence type="predicted"/>
<evidence type="ECO:0000256" key="10">
    <source>
        <dbReference type="ARBA" id="ARBA00022833"/>
    </source>
</evidence>
<dbReference type="InterPro" id="IPR003616">
    <property type="entry name" value="Post-SET_dom"/>
</dbReference>
<dbReference type="SMART" id="SM00249">
    <property type="entry name" value="PHD"/>
    <property type="match status" value="4"/>
</dbReference>
<keyword evidence="11" id="KW-0539">Nucleus</keyword>